<evidence type="ECO:0000313" key="2">
    <source>
        <dbReference type="EMBL" id="GAA0141189.1"/>
    </source>
</evidence>
<gene>
    <name evidence="2" type="ORF">LIER_02393</name>
</gene>
<feature type="region of interest" description="Disordered" evidence="1">
    <location>
        <begin position="72"/>
        <end position="96"/>
    </location>
</feature>
<reference evidence="2 3" key="1">
    <citation type="submission" date="2024-01" db="EMBL/GenBank/DDBJ databases">
        <title>The complete chloroplast genome sequence of Lithospermum erythrorhizon: insights into the phylogenetic relationship among Boraginaceae species and the maternal lineages of purple gromwells.</title>
        <authorList>
            <person name="Okada T."/>
            <person name="Watanabe K."/>
        </authorList>
    </citation>
    <scope>NUCLEOTIDE SEQUENCE [LARGE SCALE GENOMIC DNA]</scope>
</reference>
<comment type="caution">
    <text evidence="2">The sequence shown here is derived from an EMBL/GenBank/DDBJ whole genome shotgun (WGS) entry which is preliminary data.</text>
</comment>
<protein>
    <submittedName>
        <fullName evidence="2">Uncharacterized protein</fullName>
    </submittedName>
</protein>
<organism evidence="2 3">
    <name type="scientific">Lithospermum erythrorhizon</name>
    <name type="common">Purple gromwell</name>
    <name type="synonym">Lithospermum officinale var. erythrorhizon</name>
    <dbReference type="NCBI Taxonomy" id="34254"/>
    <lineage>
        <taxon>Eukaryota</taxon>
        <taxon>Viridiplantae</taxon>
        <taxon>Streptophyta</taxon>
        <taxon>Embryophyta</taxon>
        <taxon>Tracheophyta</taxon>
        <taxon>Spermatophyta</taxon>
        <taxon>Magnoliopsida</taxon>
        <taxon>eudicotyledons</taxon>
        <taxon>Gunneridae</taxon>
        <taxon>Pentapetalae</taxon>
        <taxon>asterids</taxon>
        <taxon>lamiids</taxon>
        <taxon>Boraginales</taxon>
        <taxon>Boraginaceae</taxon>
        <taxon>Boraginoideae</taxon>
        <taxon>Lithospermeae</taxon>
        <taxon>Lithospermum</taxon>
    </lineage>
</organism>
<proteinExistence type="predicted"/>
<dbReference type="EMBL" id="BAABME010000255">
    <property type="protein sequence ID" value="GAA0141189.1"/>
    <property type="molecule type" value="Genomic_DNA"/>
</dbReference>
<dbReference type="AlphaFoldDB" id="A0AAV3NPA1"/>
<dbReference type="Proteomes" id="UP001454036">
    <property type="component" value="Unassembled WGS sequence"/>
</dbReference>
<accession>A0AAV3NPA1</accession>
<evidence type="ECO:0000256" key="1">
    <source>
        <dbReference type="SAM" id="MobiDB-lite"/>
    </source>
</evidence>
<keyword evidence="3" id="KW-1185">Reference proteome</keyword>
<evidence type="ECO:0000313" key="3">
    <source>
        <dbReference type="Proteomes" id="UP001454036"/>
    </source>
</evidence>
<name>A0AAV3NPA1_LITER</name>
<sequence>MEGLPPGTITISPKLLEGTHVVDIPLAPVDVGGASGSSTDGTAQLLWDEIRYLDGVIQSSLARKSVLEARLRSLSREDDPDVDPAGGDNGAEAPQA</sequence>